<reference evidence="16" key="2">
    <citation type="submission" date="2025-08" db="UniProtKB">
        <authorList>
            <consortium name="RefSeq"/>
        </authorList>
    </citation>
    <scope>IDENTIFICATION</scope>
    <source>
        <tissue evidence="16">Blood</tissue>
    </source>
</reference>
<dbReference type="OMA" id="VRSWREC"/>
<dbReference type="Proteomes" id="UP000221080">
    <property type="component" value="Chromosome 25"/>
</dbReference>
<comment type="pathway">
    <text evidence="1">Purine metabolism; IMP biosynthesis via de novo pathway; 5-amino-1-(5-phospho-D-ribosyl)imidazole-4-carboxamide from 5-amino-1-(5-phospho-D-ribosyl)imidazole-4-carboxylate: step 1/2.</text>
</comment>
<keyword evidence="7" id="KW-0547">Nucleotide-binding</keyword>
<keyword evidence="15" id="KW-1185">Reference proteome</keyword>
<organism evidence="15 16">
    <name type="scientific">Ictalurus punctatus</name>
    <name type="common">Channel catfish</name>
    <name type="synonym">Silurus punctatus</name>
    <dbReference type="NCBI Taxonomy" id="7998"/>
    <lineage>
        <taxon>Eukaryota</taxon>
        <taxon>Metazoa</taxon>
        <taxon>Chordata</taxon>
        <taxon>Craniata</taxon>
        <taxon>Vertebrata</taxon>
        <taxon>Euteleostomi</taxon>
        <taxon>Actinopterygii</taxon>
        <taxon>Neopterygii</taxon>
        <taxon>Teleostei</taxon>
        <taxon>Ostariophysi</taxon>
        <taxon>Siluriformes</taxon>
        <taxon>Ictaluridae</taxon>
        <taxon>Ictalurus</taxon>
    </lineage>
</organism>
<dbReference type="Gene3D" id="3.30.470.20">
    <property type="entry name" value="ATP-grasp fold, B domain"/>
    <property type="match status" value="1"/>
</dbReference>
<keyword evidence="10" id="KW-0067">ATP-binding</keyword>
<feature type="region of interest" description="Disordered" evidence="13">
    <location>
        <begin position="502"/>
        <end position="552"/>
    </location>
</feature>
<reference evidence="15" key="1">
    <citation type="journal article" date="2016" name="Nat. Commun.">
        <title>The channel catfish genome sequence provides insights into the evolution of scale formation in teleosts.</title>
        <authorList>
            <person name="Liu Z."/>
            <person name="Liu S."/>
            <person name="Yao J."/>
            <person name="Bao L."/>
            <person name="Zhang J."/>
            <person name="Li Y."/>
            <person name="Jiang C."/>
            <person name="Sun L."/>
            <person name="Wang R."/>
            <person name="Zhang Y."/>
            <person name="Zhou T."/>
            <person name="Zeng Q."/>
            <person name="Fu Q."/>
            <person name="Gao S."/>
            <person name="Li N."/>
            <person name="Koren S."/>
            <person name="Jiang Y."/>
            <person name="Zimin A."/>
            <person name="Xu P."/>
            <person name="Phillippy A.M."/>
            <person name="Geng X."/>
            <person name="Song L."/>
            <person name="Sun F."/>
            <person name="Li C."/>
            <person name="Wang X."/>
            <person name="Chen A."/>
            <person name="Jin Y."/>
            <person name="Yuan Z."/>
            <person name="Yang Y."/>
            <person name="Tan S."/>
            <person name="Peatman E."/>
            <person name="Lu J."/>
            <person name="Qin Z."/>
            <person name="Dunham R."/>
            <person name="Li Z."/>
            <person name="Sonstegard T."/>
            <person name="Feng J."/>
            <person name="Danzmann R.G."/>
            <person name="Schroeder S."/>
            <person name="Scheffler B."/>
            <person name="Duke M.V."/>
            <person name="Ballard L."/>
            <person name="Kucuktas H."/>
            <person name="Kaltenboeck L."/>
            <person name="Liu H."/>
            <person name="Armbruster J."/>
            <person name="Xie Y."/>
            <person name="Kirby M.L."/>
            <person name="Tian Y."/>
            <person name="Flanagan M.E."/>
            <person name="Mu W."/>
            <person name="Waldbieser G.C."/>
        </authorList>
    </citation>
    <scope>NUCLEOTIDE SEQUENCE [LARGE SCALE GENOMIC DNA]</scope>
    <source>
        <strain evidence="15">SDA103</strain>
    </source>
</reference>
<protein>
    <submittedName>
        <fullName evidence="16">Multifunctional protein ADE2 isoform X1</fullName>
    </submittedName>
</protein>
<dbReference type="OrthoDB" id="9991235at2759"/>
<dbReference type="InterPro" id="IPR018236">
    <property type="entry name" value="SAICAR_synthetase_CS"/>
</dbReference>
<dbReference type="Gene3D" id="3.30.200.20">
    <property type="entry name" value="Phosphorylase Kinase, domain 1"/>
    <property type="match status" value="1"/>
</dbReference>
<dbReference type="PANTHER" id="PTHR43599:SF11">
    <property type="entry name" value="BIFUNCTIONAL PHOSPHORIBOSYLAMINOIMIDAZOLE CARBOXYLASE_PHOSPHORIBOSYLAMINOIMIDAZOLE SUCCINOCARBOXAMIDE SYNTHETASE"/>
    <property type="match status" value="1"/>
</dbReference>
<feature type="domain" description="PurE" evidence="14">
    <location>
        <begin position="884"/>
        <end position="1031"/>
    </location>
</feature>
<sequence>MELSTEQKTSREEEESQRGASGRWGGEEVRALLVVWREREAWDETEDKAKYEAISSRLSELGVCRDWLSCQAQSRAMALPDWRPPAIRTSMDSTTQRSYEMDEEQTNPVSRRQGNASLSNFQEGSGDQHFVPLSGMEGGRHWSDKEIRALLNIWADREMQVRLQSTHRNKAIFQEMARRLELQHGVVRDWRQCRTKYKNLKYDYKVSKNQGRPMRFFAEMDAILQGKDTEDFLDEEENSPRKGTEVDQTAARREPEEEQYIKIDDDESLADMQTIINTGSQHLITKDTGSSISPVARRQSDEENVITVHDSGRNWSEEEVAALLNIWSEEGIQQQLQGSTRNKDVFVQISRRLLQQGVERDWKQCRTKYKNLKYLYRSLQRGKADIGDTRRIMKFYEQLDSILSQPVRGLYRNSGMFSPPTLEEHSICELPAHEDSDIIAVGYDQQTIDDAMLRSPGIGTRAYQNEARADAILRPEELTGVEYETADQLNGMLARSKDSVQTRYEEQPLSGHSVTAGTYGGGQEYKVKTGDTETTFTDRDPAGSRRGKKRKATDEDCSVFSKRFQECIDDGDSSTDWSEHIDYQCKEEQDQYIPIMEIISVHSMAETNYNQDKRVVTEMASTSDLKLGKKLSEGKTKQIFELLDMPGQVLVQSKDQITAGNAVRKDQMEGKAAISNKTTSCVFKLLQEAGIKTAFVKQHSETAFIASHCEMIPIEWVCRRIATGSFLKRNPGVKEGYRFSPLKMEMFFKDDANNDPQWSEEQILAAGFELADVTIGRCEVDIMSKSTVAIFEVLEKAWATQNCTLVDMKIEFGVNVTTKEVVLADVIDNDSWRLWPAGDRSQQKDKQVYRDLKEVTPEAMQMVKKNFEWVAERVQLLLEPQASGRVVVLMGSTSDMAHSERIRKACGSYGIPCHVRVTSAHKGPDETLRIKSEYEGDGVPTIFVAVAGRSNGLGPVMSGNTVYPVINCPPVTSDWGAQDIWSSLRMPSGLGCSTVLSPDSAAQHAAQILGLTDHLVWAKLRASMLNIWISLKQADKKLQQCSI</sequence>
<evidence type="ECO:0000256" key="11">
    <source>
        <dbReference type="ARBA" id="ARBA00023239"/>
    </source>
</evidence>
<dbReference type="PANTHER" id="PTHR43599">
    <property type="entry name" value="MULTIFUNCTIONAL PROTEIN ADE2"/>
    <property type="match status" value="1"/>
</dbReference>
<dbReference type="FunFam" id="3.30.470.20:FF:000020">
    <property type="entry name" value="Probable multifunctional protein ADE2"/>
    <property type="match status" value="1"/>
</dbReference>
<feature type="compositionally biased region" description="Basic and acidic residues" evidence="13">
    <location>
        <begin position="525"/>
        <end position="543"/>
    </location>
</feature>
<dbReference type="Pfam" id="PF13837">
    <property type="entry name" value="Myb_DNA-bind_4"/>
    <property type="match status" value="2"/>
</dbReference>
<dbReference type="STRING" id="7998.ENSIPUP00000016104"/>
<dbReference type="Gene3D" id="1.10.10.60">
    <property type="entry name" value="Homeodomain-like"/>
    <property type="match status" value="2"/>
</dbReference>
<dbReference type="InterPro" id="IPR044822">
    <property type="entry name" value="Myb_DNA-bind_4"/>
</dbReference>
<dbReference type="PROSITE" id="PS01057">
    <property type="entry name" value="SAICAR_SYNTHETASE_1"/>
    <property type="match status" value="1"/>
</dbReference>
<dbReference type="AlphaFoldDB" id="A0A2D0Q0Q1"/>
<dbReference type="Pfam" id="PF00731">
    <property type="entry name" value="AIRC"/>
    <property type="match status" value="1"/>
</dbReference>
<evidence type="ECO:0000313" key="16">
    <source>
        <dbReference type="RefSeq" id="XP_017311256.1"/>
    </source>
</evidence>
<dbReference type="InterPro" id="IPR028923">
    <property type="entry name" value="SAICAR_synt/ADE2_N"/>
</dbReference>
<feature type="region of interest" description="Disordered" evidence="13">
    <location>
        <begin position="231"/>
        <end position="258"/>
    </location>
</feature>
<dbReference type="CTD" id="10606"/>
<comment type="subunit">
    <text evidence="5">Homooctamer.</text>
</comment>
<dbReference type="CDD" id="cd01416">
    <property type="entry name" value="SAICAR_synt_Ade5"/>
    <property type="match status" value="1"/>
</dbReference>
<feature type="region of interest" description="Disordered" evidence="13">
    <location>
        <begin position="1"/>
        <end position="24"/>
    </location>
</feature>
<evidence type="ECO:0000256" key="6">
    <source>
        <dbReference type="ARBA" id="ARBA00022598"/>
    </source>
</evidence>
<keyword evidence="12" id="KW-0511">Multifunctional enzyme</keyword>
<comment type="similarity">
    <text evidence="4">In the N-terminal section; belongs to the SAICAR synthetase family.</text>
</comment>
<proteinExistence type="inferred from homology"/>
<dbReference type="GeneID" id="108257759"/>
<dbReference type="GO" id="GO:0004639">
    <property type="term" value="F:phosphoribosylaminoimidazolesuccinocarboxamide synthase activity"/>
    <property type="evidence" value="ECO:0007669"/>
    <property type="project" value="InterPro"/>
</dbReference>
<dbReference type="InterPro" id="IPR050089">
    <property type="entry name" value="SAICAR_synthetase"/>
</dbReference>
<dbReference type="SUPFAM" id="SSF56104">
    <property type="entry name" value="SAICAR synthase-like"/>
    <property type="match status" value="1"/>
</dbReference>
<comment type="pathway">
    <text evidence="2">Purine metabolism; IMP biosynthesis via de novo pathway; 5-amino-1-(5-phospho-D-ribosyl)imidazole-4-carboxylate from 5-amino-1-(5-phospho-D-ribosyl)imidazole (carboxylase route): step 1/1.</text>
</comment>
<dbReference type="InterPro" id="IPR033626">
    <property type="entry name" value="PurE_classII"/>
</dbReference>
<dbReference type="SUPFAM" id="SSF52255">
    <property type="entry name" value="N5-CAIR mutase (phosphoribosylaminoimidazole carboxylase, PurE)"/>
    <property type="match status" value="1"/>
</dbReference>
<dbReference type="InterPro" id="IPR000031">
    <property type="entry name" value="PurE_dom"/>
</dbReference>
<keyword evidence="8" id="KW-0658">Purine biosynthesis</keyword>
<dbReference type="RefSeq" id="XP_017311256.1">
    <property type="nucleotide sequence ID" value="XM_017455767.2"/>
</dbReference>
<dbReference type="Gene3D" id="3.40.50.1970">
    <property type="match status" value="1"/>
</dbReference>
<dbReference type="GO" id="GO:0006189">
    <property type="term" value="P:'de novo' IMP biosynthetic process"/>
    <property type="evidence" value="ECO:0007669"/>
    <property type="project" value="UniProtKB-UniPathway"/>
</dbReference>
<keyword evidence="6" id="KW-0436">Ligase</keyword>
<feature type="compositionally biased region" description="Basic and acidic residues" evidence="13">
    <location>
        <begin position="238"/>
        <end position="258"/>
    </location>
</feature>
<evidence type="ECO:0000256" key="1">
    <source>
        <dbReference type="ARBA" id="ARBA00004672"/>
    </source>
</evidence>
<dbReference type="HAMAP" id="MF_02045">
    <property type="entry name" value="PurE_classII"/>
    <property type="match status" value="1"/>
</dbReference>
<dbReference type="UniPathway" id="UPA00074">
    <property type="reaction ID" value="UER00130"/>
</dbReference>
<evidence type="ECO:0000256" key="8">
    <source>
        <dbReference type="ARBA" id="ARBA00022755"/>
    </source>
</evidence>
<dbReference type="GO" id="GO:0016831">
    <property type="term" value="F:carboxy-lyase activity"/>
    <property type="evidence" value="ECO:0007669"/>
    <property type="project" value="UniProtKB-KW"/>
</dbReference>
<evidence type="ECO:0000256" key="12">
    <source>
        <dbReference type="ARBA" id="ARBA00023268"/>
    </source>
</evidence>
<keyword evidence="9" id="KW-0210">Decarboxylase</keyword>
<evidence type="ECO:0000259" key="14">
    <source>
        <dbReference type="SMART" id="SM01001"/>
    </source>
</evidence>
<dbReference type="KEGG" id="ipu:108257759"/>
<dbReference type="FunFam" id="3.30.200.20:FF:000183">
    <property type="entry name" value="Probable multifunctional protein ADE2"/>
    <property type="match status" value="1"/>
</dbReference>
<evidence type="ECO:0000256" key="4">
    <source>
        <dbReference type="ARBA" id="ARBA00011020"/>
    </source>
</evidence>
<evidence type="ECO:0000256" key="13">
    <source>
        <dbReference type="SAM" id="MobiDB-lite"/>
    </source>
</evidence>
<evidence type="ECO:0000256" key="2">
    <source>
        <dbReference type="ARBA" id="ARBA00004747"/>
    </source>
</evidence>
<dbReference type="PROSITE" id="PS01058">
    <property type="entry name" value="SAICAR_SYNTHETASE_2"/>
    <property type="match status" value="1"/>
</dbReference>
<accession>A0A2D0Q0Q1</accession>
<keyword evidence="11" id="KW-0456">Lyase</keyword>
<dbReference type="FunFam" id="3.40.50.1970:FF:000006">
    <property type="entry name" value="Probable multifunctional protein ADE2"/>
    <property type="match status" value="1"/>
</dbReference>
<evidence type="ECO:0000256" key="3">
    <source>
        <dbReference type="ARBA" id="ARBA00010478"/>
    </source>
</evidence>
<evidence type="ECO:0000256" key="7">
    <source>
        <dbReference type="ARBA" id="ARBA00022741"/>
    </source>
</evidence>
<comment type="similarity">
    <text evidence="3">In the C-terminal section; belongs to the AIR carboxylase family. Class II subfamily.</text>
</comment>
<name>A0A2D0Q0Q1_ICTPU</name>
<dbReference type="GO" id="GO:0005524">
    <property type="term" value="F:ATP binding"/>
    <property type="evidence" value="ECO:0007669"/>
    <property type="project" value="UniProtKB-KW"/>
</dbReference>
<dbReference type="GO" id="GO:0005829">
    <property type="term" value="C:cytosol"/>
    <property type="evidence" value="ECO:0007669"/>
    <property type="project" value="TreeGrafter"/>
</dbReference>
<evidence type="ECO:0000256" key="9">
    <source>
        <dbReference type="ARBA" id="ARBA00022793"/>
    </source>
</evidence>
<dbReference type="SMART" id="SM01001">
    <property type="entry name" value="AIRC"/>
    <property type="match status" value="1"/>
</dbReference>
<evidence type="ECO:0000313" key="15">
    <source>
        <dbReference type="Proteomes" id="UP000221080"/>
    </source>
</evidence>
<evidence type="ECO:0000256" key="10">
    <source>
        <dbReference type="ARBA" id="ARBA00022840"/>
    </source>
</evidence>
<dbReference type="FunFam" id="1.10.10.60:FF:000032">
    <property type="entry name" value="Zinc finger and SCAN domain-containing 20"/>
    <property type="match status" value="2"/>
</dbReference>
<gene>
    <name evidence="16" type="primary">paics</name>
</gene>
<dbReference type="Pfam" id="PF01259">
    <property type="entry name" value="SAICAR_synt"/>
    <property type="match status" value="1"/>
</dbReference>
<dbReference type="HAMAP" id="MF_00137">
    <property type="entry name" value="SAICAR_synth"/>
    <property type="match status" value="1"/>
</dbReference>
<evidence type="ECO:0000256" key="5">
    <source>
        <dbReference type="ARBA" id="ARBA00011823"/>
    </source>
</evidence>